<name>G7E3W5_MIXOS</name>
<feature type="region of interest" description="Disordered" evidence="8">
    <location>
        <begin position="1"/>
        <end position="39"/>
    </location>
</feature>
<dbReference type="HOGENOM" id="CLU_008455_11_5_1"/>
<comment type="similarity">
    <text evidence="7">Belongs to the major facilitator superfamily. DHA1 family. Polyamines/proton antiporter (TC 2.A.1.2.16) subfamily.</text>
</comment>
<feature type="transmembrane region" description="Helical" evidence="9">
    <location>
        <begin position="339"/>
        <end position="360"/>
    </location>
</feature>
<keyword evidence="4 9" id="KW-0812">Transmembrane</keyword>
<evidence type="ECO:0000259" key="10">
    <source>
        <dbReference type="PROSITE" id="PS50850"/>
    </source>
</evidence>
<evidence type="ECO:0000256" key="4">
    <source>
        <dbReference type="ARBA" id="ARBA00022692"/>
    </source>
</evidence>
<reference evidence="11 12" key="2">
    <citation type="journal article" date="2012" name="Open Biol.">
        <title>Characteristics of nucleosomes and linker DNA regions on the genome of the basidiomycete Mixia osmundae revealed by mono- and dinucleosome mapping.</title>
        <authorList>
            <person name="Nishida H."/>
            <person name="Kondo S."/>
            <person name="Matsumoto T."/>
            <person name="Suzuki Y."/>
            <person name="Yoshikawa H."/>
            <person name="Taylor T.D."/>
            <person name="Sugiyama J."/>
        </authorList>
    </citation>
    <scope>NUCLEOTIDE SEQUENCE [LARGE SCALE GENOMIC DNA]</scope>
    <source>
        <strain evidence="12">CBS 9802 / IAM 14324 / JCM 22182 / KY 12970</strain>
    </source>
</reference>
<dbReference type="GO" id="GO:0005886">
    <property type="term" value="C:plasma membrane"/>
    <property type="evidence" value="ECO:0007669"/>
    <property type="project" value="UniProtKB-SubCell"/>
</dbReference>
<dbReference type="AlphaFoldDB" id="G7E3W5"/>
<dbReference type="eggNOG" id="KOG0255">
    <property type="taxonomic scope" value="Eukaryota"/>
</dbReference>
<keyword evidence="2" id="KW-0813">Transport</keyword>
<dbReference type="PANTHER" id="PTHR23502:SF186">
    <property type="entry name" value="MAJOR FACILITATOR SUPERFAMILY (MFS) PROFILE DOMAIN-CONTAINING PROTEIN"/>
    <property type="match status" value="1"/>
</dbReference>
<evidence type="ECO:0000256" key="3">
    <source>
        <dbReference type="ARBA" id="ARBA00022475"/>
    </source>
</evidence>
<dbReference type="InterPro" id="IPR020846">
    <property type="entry name" value="MFS_dom"/>
</dbReference>
<feature type="transmembrane region" description="Helical" evidence="9">
    <location>
        <begin position="470"/>
        <end position="493"/>
    </location>
</feature>
<evidence type="ECO:0000256" key="5">
    <source>
        <dbReference type="ARBA" id="ARBA00022989"/>
    </source>
</evidence>
<feature type="transmembrane region" description="Helical" evidence="9">
    <location>
        <begin position="409"/>
        <end position="433"/>
    </location>
</feature>
<keyword evidence="5 9" id="KW-1133">Transmembrane helix</keyword>
<comment type="subcellular location">
    <subcellularLocation>
        <location evidence="1">Cell membrane</location>
        <topology evidence="1">Multi-pass membrane protein</topology>
    </subcellularLocation>
</comment>
<dbReference type="InterPro" id="IPR011701">
    <property type="entry name" value="MFS"/>
</dbReference>
<dbReference type="PROSITE" id="PS50850">
    <property type="entry name" value="MFS"/>
    <property type="match status" value="1"/>
</dbReference>
<evidence type="ECO:0000256" key="7">
    <source>
        <dbReference type="ARBA" id="ARBA00038459"/>
    </source>
</evidence>
<accession>G7E3W5</accession>
<comment type="caution">
    <text evidence="11">The sequence shown here is derived from an EMBL/GenBank/DDBJ whole genome shotgun (WGS) entry which is preliminary data.</text>
</comment>
<dbReference type="Pfam" id="PF07690">
    <property type="entry name" value="MFS_1"/>
    <property type="match status" value="1"/>
</dbReference>
<proteinExistence type="inferred from homology"/>
<feature type="transmembrane region" description="Helical" evidence="9">
    <location>
        <begin position="121"/>
        <end position="140"/>
    </location>
</feature>
<dbReference type="CDD" id="cd17323">
    <property type="entry name" value="MFS_Tpo1_MDR_like"/>
    <property type="match status" value="1"/>
</dbReference>
<evidence type="ECO:0000256" key="8">
    <source>
        <dbReference type="SAM" id="MobiDB-lite"/>
    </source>
</evidence>
<feature type="transmembrane region" description="Helical" evidence="9">
    <location>
        <begin position="223"/>
        <end position="243"/>
    </location>
</feature>
<feature type="transmembrane region" description="Helical" evidence="9">
    <location>
        <begin position="146"/>
        <end position="168"/>
    </location>
</feature>
<feature type="transmembrane region" description="Helical" evidence="9">
    <location>
        <begin position="180"/>
        <end position="203"/>
    </location>
</feature>
<gene>
    <name evidence="11" type="primary">Mo04203</name>
    <name evidence="11" type="ORF">E5Q_04203</name>
</gene>
<dbReference type="STRING" id="764103.G7E3W5"/>
<dbReference type="Gene3D" id="1.20.1250.20">
    <property type="entry name" value="MFS general substrate transporter like domains"/>
    <property type="match status" value="1"/>
</dbReference>
<feature type="transmembrane region" description="Helical" evidence="9">
    <location>
        <begin position="57"/>
        <end position="77"/>
    </location>
</feature>
<evidence type="ECO:0000256" key="2">
    <source>
        <dbReference type="ARBA" id="ARBA00022448"/>
    </source>
</evidence>
<feature type="transmembrane region" description="Helical" evidence="9">
    <location>
        <begin position="381"/>
        <end position="403"/>
    </location>
</feature>
<feature type="transmembrane region" description="Helical" evidence="9">
    <location>
        <begin position="89"/>
        <end position="109"/>
    </location>
</feature>
<feature type="domain" description="Major facilitator superfamily (MFS) profile" evidence="10">
    <location>
        <begin position="55"/>
        <end position="498"/>
    </location>
</feature>
<dbReference type="RefSeq" id="XP_014570617.1">
    <property type="nucleotide sequence ID" value="XM_014715131.1"/>
</dbReference>
<feature type="transmembrane region" description="Helical" evidence="9">
    <location>
        <begin position="445"/>
        <end position="464"/>
    </location>
</feature>
<organism evidence="11 12">
    <name type="scientific">Mixia osmundae (strain CBS 9802 / IAM 14324 / JCM 22182 / KY 12970)</name>
    <dbReference type="NCBI Taxonomy" id="764103"/>
    <lineage>
        <taxon>Eukaryota</taxon>
        <taxon>Fungi</taxon>
        <taxon>Dikarya</taxon>
        <taxon>Basidiomycota</taxon>
        <taxon>Pucciniomycotina</taxon>
        <taxon>Mixiomycetes</taxon>
        <taxon>Mixiales</taxon>
        <taxon>Mixiaceae</taxon>
        <taxon>Mixia</taxon>
    </lineage>
</organism>
<protein>
    <recommendedName>
        <fullName evidence="10">Major facilitator superfamily (MFS) profile domain-containing protein</fullName>
    </recommendedName>
</protein>
<feature type="transmembrane region" description="Helical" evidence="9">
    <location>
        <begin position="301"/>
        <end position="327"/>
    </location>
</feature>
<dbReference type="SUPFAM" id="SSF103473">
    <property type="entry name" value="MFS general substrate transporter"/>
    <property type="match status" value="1"/>
</dbReference>
<keyword evidence="12" id="KW-1185">Reference proteome</keyword>
<dbReference type="EMBL" id="BABT02000126">
    <property type="protein sequence ID" value="GAA97525.1"/>
    <property type="molecule type" value="Genomic_DNA"/>
</dbReference>
<reference evidence="11 12" key="1">
    <citation type="journal article" date="2011" name="J. Gen. Appl. Microbiol.">
        <title>Draft genome sequencing of the enigmatic basidiomycete Mixia osmundae.</title>
        <authorList>
            <person name="Nishida H."/>
            <person name="Nagatsuka Y."/>
            <person name="Sugiyama J."/>
        </authorList>
    </citation>
    <scope>NUCLEOTIDE SEQUENCE [LARGE SCALE GENOMIC DNA]</scope>
    <source>
        <strain evidence="12">CBS 9802 / IAM 14324 / JCM 22182 / KY 12970</strain>
    </source>
</reference>
<dbReference type="InterPro" id="IPR036259">
    <property type="entry name" value="MFS_trans_sf"/>
</dbReference>
<dbReference type="OrthoDB" id="6770063at2759"/>
<dbReference type="Proteomes" id="UP000009131">
    <property type="component" value="Unassembled WGS sequence"/>
</dbReference>
<dbReference type="PANTHER" id="PTHR23502">
    <property type="entry name" value="MAJOR FACILITATOR SUPERFAMILY"/>
    <property type="match status" value="1"/>
</dbReference>
<evidence type="ECO:0000256" key="9">
    <source>
        <dbReference type="SAM" id="Phobius"/>
    </source>
</evidence>
<evidence type="ECO:0000256" key="6">
    <source>
        <dbReference type="ARBA" id="ARBA00023136"/>
    </source>
</evidence>
<keyword evidence="6 9" id="KW-0472">Membrane</keyword>
<evidence type="ECO:0000313" key="11">
    <source>
        <dbReference type="EMBL" id="GAA97525.1"/>
    </source>
</evidence>
<dbReference type="GO" id="GO:0022857">
    <property type="term" value="F:transmembrane transporter activity"/>
    <property type="evidence" value="ECO:0007669"/>
    <property type="project" value="InterPro"/>
</dbReference>
<keyword evidence="3" id="KW-1003">Cell membrane</keyword>
<evidence type="ECO:0000313" key="12">
    <source>
        <dbReference type="Proteomes" id="UP000009131"/>
    </source>
</evidence>
<evidence type="ECO:0000256" key="1">
    <source>
        <dbReference type="ARBA" id="ARBA00004651"/>
    </source>
</evidence>
<sequence length="509" mass="55742">MAHVQAKKSHTSEHQSIQDIEQAAVPTSEKSVAPSEDDAPYDKPVDWTFWKKFRVNAILCFATLSLTYSSSAFASSVPDVELHFRVSRVVAILPISLFVLGFAVGPLLFGPLSNVFGRRPVYVWSYLLFTICQIGAALSPNIGCLIALRFLSGVFGCSSLNNVSVSVAEFTEPRERLRWLIWYGFFAFGGPVAGPLCGNFIAVKTRPIPGTSNALDSGPRASWRWNFWIMAMSSALAFILLVVESPETCGPILQQRANVKRATEEGREIPRESAGHYINRVRNLILHAMLMPVKLAVCEPLILACSFFFSLLYGIIYGLFAGLPYVFEVTHGWKQDIAGLPYIALGIGFLAGALAIRIPGEIMFGREVKRVGGPPPPEARLKILTYVVPLTPISLFIFGFTTYTNIHWFPMMIGLALFSFSTIIVFVSLIPYLLASYQSNAADALAIATFSRSCFAAAFPLFMFQAFETLSPAGACGLLAGVSIVLVPLPWLLMARGPAIRARSRYAVG</sequence>
<dbReference type="InParanoid" id="G7E3W5"/>